<reference evidence="1" key="1">
    <citation type="submission" date="2020-02" db="EMBL/GenBank/DDBJ databases">
        <authorList>
            <person name="Meier V. D."/>
        </authorList>
    </citation>
    <scope>NUCLEOTIDE SEQUENCE</scope>
    <source>
        <strain evidence="1">AVDCRST_MAG06</strain>
    </source>
</reference>
<name>A0A6J4P405_9ACTN</name>
<dbReference type="EMBL" id="CADCUP010000160">
    <property type="protein sequence ID" value="CAA9404181.1"/>
    <property type="molecule type" value="Genomic_DNA"/>
</dbReference>
<accession>A0A6J4P405</accession>
<organism evidence="1">
    <name type="scientific">uncultured Nocardioides sp</name>
    <dbReference type="NCBI Taxonomy" id="198441"/>
    <lineage>
        <taxon>Bacteria</taxon>
        <taxon>Bacillati</taxon>
        <taxon>Actinomycetota</taxon>
        <taxon>Actinomycetes</taxon>
        <taxon>Propionibacteriales</taxon>
        <taxon>Nocardioidaceae</taxon>
        <taxon>Nocardioides</taxon>
        <taxon>environmental samples</taxon>
    </lineage>
</organism>
<evidence type="ECO:0000313" key="1">
    <source>
        <dbReference type="EMBL" id="CAA9404181.1"/>
    </source>
</evidence>
<gene>
    <name evidence="1" type="ORF">AVDCRST_MAG06-2408</name>
</gene>
<dbReference type="AlphaFoldDB" id="A0A6J4P405"/>
<sequence>MRAIVVVVVLPLERAWMPLARAASYFSSLGLLHDRTTD</sequence>
<protein>
    <submittedName>
        <fullName evidence="1">Uncharacterized protein</fullName>
    </submittedName>
</protein>
<proteinExistence type="predicted"/>